<reference evidence="1 2" key="1">
    <citation type="submission" date="2018-08" db="EMBL/GenBank/DDBJ databases">
        <title>A genome reference for cultivated species of the human gut microbiota.</title>
        <authorList>
            <person name="Zou Y."/>
            <person name="Xue W."/>
            <person name="Luo G."/>
        </authorList>
    </citation>
    <scope>NUCLEOTIDE SEQUENCE [LARGE SCALE GENOMIC DNA]</scope>
    <source>
        <strain evidence="1 2">AF36-7BH</strain>
    </source>
</reference>
<sequence length="65" mass="7991">MWINRTKYEVEKLKYRQRISYLENLICPCESHDYVEIDYEIIDEHSTVKHIFRCKKCGKLHDELS</sequence>
<organism evidence="1 2">
    <name type="scientific">Lachnospira eligens</name>
    <dbReference type="NCBI Taxonomy" id="39485"/>
    <lineage>
        <taxon>Bacteria</taxon>
        <taxon>Bacillati</taxon>
        <taxon>Bacillota</taxon>
        <taxon>Clostridia</taxon>
        <taxon>Lachnospirales</taxon>
        <taxon>Lachnospiraceae</taxon>
        <taxon>Lachnospira</taxon>
    </lineage>
</organism>
<dbReference type="EMBL" id="QROY01000002">
    <property type="protein sequence ID" value="RHL71044.1"/>
    <property type="molecule type" value="Genomic_DNA"/>
</dbReference>
<accession>A0A415MEL0</accession>
<protein>
    <submittedName>
        <fullName evidence="1">Uncharacterized protein</fullName>
    </submittedName>
</protein>
<comment type="caution">
    <text evidence="1">The sequence shown here is derived from an EMBL/GenBank/DDBJ whole genome shotgun (WGS) entry which is preliminary data.</text>
</comment>
<evidence type="ECO:0000313" key="2">
    <source>
        <dbReference type="Proteomes" id="UP000285201"/>
    </source>
</evidence>
<evidence type="ECO:0000313" key="1">
    <source>
        <dbReference type="EMBL" id="RHL71044.1"/>
    </source>
</evidence>
<name>A0A415MEL0_9FIRM</name>
<dbReference type="Proteomes" id="UP000285201">
    <property type="component" value="Unassembled WGS sequence"/>
</dbReference>
<gene>
    <name evidence="1" type="ORF">DW007_02555</name>
</gene>
<dbReference type="AlphaFoldDB" id="A0A415MEL0"/>
<proteinExistence type="predicted"/>
<dbReference type="RefSeq" id="WP_118370298.1">
    <property type="nucleotide sequence ID" value="NZ_QROY01000002.1"/>
</dbReference>